<proteinExistence type="predicted"/>
<dbReference type="EnsemblMetazoa" id="PPA11632.1">
    <property type="protein sequence ID" value="PPA11632.1"/>
    <property type="gene ID" value="WBGene00101186"/>
</dbReference>
<dbReference type="OrthoDB" id="5984406at2759"/>
<organism evidence="1 2">
    <name type="scientific">Pristionchus pacificus</name>
    <name type="common">Parasitic nematode worm</name>
    <dbReference type="NCBI Taxonomy" id="54126"/>
    <lineage>
        <taxon>Eukaryota</taxon>
        <taxon>Metazoa</taxon>
        <taxon>Ecdysozoa</taxon>
        <taxon>Nematoda</taxon>
        <taxon>Chromadorea</taxon>
        <taxon>Rhabditida</taxon>
        <taxon>Rhabditina</taxon>
        <taxon>Diplogasteromorpha</taxon>
        <taxon>Diplogasteroidea</taxon>
        <taxon>Neodiplogasteridae</taxon>
        <taxon>Pristionchus</taxon>
    </lineage>
</organism>
<dbReference type="PANTHER" id="PTHR46536">
    <property type="entry name" value="ARL14 EFFECTOR PROTEIN"/>
    <property type="match status" value="1"/>
</dbReference>
<accession>A0A8R1Y8Y6</accession>
<keyword evidence="2" id="KW-1185">Reference proteome</keyword>
<name>A0A2A6BY43_PRIPA</name>
<dbReference type="InterPro" id="IPR029264">
    <property type="entry name" value="ARF7EP_C"/>
</dbReference>
<accession>A0A2A6BY43</accession>
<dbReference type="AlphaFoldDB" id="A0A2A6BY43"/>
<reference evidence="1" key="2">
    <citation type="submission" date="2022-06" db="UniProtKB">
        <authorList>
            <consortium name="EnsemblMetazoa"/>
        </authorList>
    </citation>
    <scope>IDENTIFICATION</scope>
    <source>
        <strain evidence="1">PS312</strain>
    </source>
</reference>
<sequence length="240" mass="26665">MSMPAFFLYLVLFFSALIMRVRKVKAKKEAAEKEAHPEVDIASDDASISKITTPPGSKKMQQMVCEIEAMGVEGLEDVEKLFVVFICLFSEAKVQRVTRSLLFANPGVNAKEPAYYIDLHREKRAAANIANAKIVRNPQTSSYAHNEKGEFIVRTMINDKEVEIGKIPLCDCCKVECKGCFWPCAKCGGRRCSTECQVLRPYAIASTSCGGGGLNDKTKIINPLMLTEEEKKAKKTSKKK</sequence>
<dbReference type="Pfam" id="PF14949">
    <property type="entry name" value="ARF7EP_C"/>
    <property type="match status" value="1"/>
</dbReference>
<dbReference type="PANTHER" id="PTHR46536:SF3">
    <property type="entry name" value="ARF7 EFFECTOR PROTEIN C-TERMINAL DOMAIN-CONTAINING PROTEIN"/>
    <property type="match status" value="1"/>
</dbReference>
<protein>
    <submittedName>
        <fullName evidence="1">ARF7EP_C domain-containing protein</fullName>
    </submittedName>
</protein>
<dbReference type="Proteomes" id="UP000005239">
    <property type="component" value="Unassembled WGS sequence"/>
</dbReference>
<evidence type="ECO:0000313" key="2">
    <source>
        <dbReference type="Proteomes" id="UP000005239"/>
    </source>
</evidence>
<reference evidence="2" key="1">
    <citation type="journal article" date="2008" name="Nat. Genet.">
        <title>The Pristionchus pacificus genome provides a unique perspective on nematode lifestyle and parasitism.</title>
        <authorList>
            <person name="Dieterich C."/>
            <person name="Clifton S.W."/>
            <person name="Schuster L.N."/>
            <person name="Chinwalla A."/>
            <person name="Delehaunty K."/>
            <person name="Dinkelacker I."/>
            <person name="Fulton L."/>
            <person name="Fulton R."/>
            <person name="Godfrey J."/>
            <person name="Minx P."/>
            <person name="Mitreva M."/>
            <person name="Roeseler W."/>
            <person name="Tian H."/>
            <person name="Witte H."/>
            <person name="Yang S.P."/>
            <person name="Wilson R.K."/>
            <person name="Sommer R.J."/>
        </authorList>
    </citation>
    <scope>NUCLEOTIDE SEQUENCE [LARGE SCALE GENOMIC DNA]</scope>
    <source>
        <strain evidence="2">PS312</strain>
    </source>
</reference>
<gene>
    <name evidence="1" type="primary">WBGene00101186</name>
</gene>
<evidence type="ECO:0000313" key="1">
    <source>
        <dbReference type="EnsemblMetazoa" id="PPA11632.1"/>
    </source>
</evidence>